<name>A0A160JGL0_9PROT</name>
<protein>
    <recommendedName>
        <fullName evidence="2">Ribosomal silencing factor RsfS</fullName>
    </recommendedName>
</protein>
<keyword evidence="2" id="KW-0678">Repressor</keyword>
<keyword evidence="4" id="KW-1185">Reference proteome</keyword>
<comment type="subcellular location">
    <subcellularLocation>
        <location evidence="2">Cytoplasm</location>
    </subcellularLocation>
</comment>
<reference evidence="3 4" key="1">
    <citation type="journal article" date="2013" name="Int. J. Syst. Evol. Microbiol.">
        <title>Azospirillum humicireducens sp. nov., a nitrogen-fixing bacterium isolated from a microbial fuel cell.</title>
        <authorList>
            <person name="Zhou S."/>
            <person name="Han L."/>
            <person name="Wang Y."/>
            <person name="Yang G."/>
            <person name="Zhuang L."/>
            <person name="Hu P."/>
        </authorList>
    </citation>
    <scope>NUCLEOTIDE SEQUENCE [LARGE SCALE GENOMIC DNA]</scope>
    <source>
        <strain evidence="3 4">SgZ-5</strain>
    </source>
</reference>
<keyword evidence="2" id="KW-0810">Translation regulation</keyword>
<dbReference type="NCBIfam" id="TIGR00090">
    <property type="entry name" value="rsfS_iojap_ybeB"/>
    <property type="match status" value="1"/>
</dbReference>
<dbReference type="Pfam" id="PF02410">
    <property type="entry name" value="RsfS"/>
    <property type="match status" value="1"/>
</dbReference>
<sequence length="148" mass="15945">MKPLQEVGAITTHTETAATAPRPAAVPQILEPQDLKALIQASLDADQADDVTVIDLAGKTTFADYMVVASGRNTRHIAAMAMKLAEKLKQAGVRGVEMEGMAQCDWVLVDAGDVIVHLFKPEVRTFYNIEKMWGLDLPTPSGTARLSA</sequence>
<dbReference type="Proteomes" id="UP000077405">
    <property type="component" value="Chromosome"/>
</dbReference>
<dbReference type="HAMAP" id="MF_01477">
    <property type="entry name" value="Iojap_RsfS"/>
    <property type="match status" value="1"/>
</dbReference>
<dbReference type="KEGG" id="ahu:A6A40_09540"/>
<comment type="function">
    <text evidence="2">Functions as a ribosomal silencing factor. Interacts with ribosomal protein uL14 (rplN), blocking formation of intersubunit bridge B8. Prevents association of the 30S and 50S ribosomal subunits and the formation of functional ribosomes, thus repressing translation.</text>
</comment>
<gene>
    <name evidence="2 3" type="primary">rsfS</name>
    <name evidence="3" type="ORF">A6A40_09540</name>
</gene>
<dbReference type="OrthoDB" id="9793681at2"/>
<dbReference type="GO" id="GO:0043023">
    <property type="term" value="F:ribosomal large subunit binding"/>
    <property type="evidence" value="ECO:0007669"/>
    <property type="project" value="TreeGrafter"/>
</dbReference>
<dbReference type="GO" id="GO:0090071">
    <property type="term" value="P:negative regulation of ribosome biogenesis"/>
    <property type="evidence" value="ECO:0007669"/>
    <property type="project" value="UniProtKB-UniRule"/>
</dbReference>
<dbReference type="SUPFAM" id="SSF81301">
    <property type="entry name" value="Nucleotidyltransferase"/>
    <property type="match status" value="1"/>
</dbReference>
<evidence type="ECO:0000313" key="3">
    <source>
        <dbReference type="EMBL" id="ANC92125.1"/>
    </source>
</evidence>
<comment type="similarity">
    <text evidence="1 2">Belongs to the Iojap/RsfS family.</text>
</comment>
<organism evidence="3 4">
    <name type="scientific">Azospirillum humicireducens</name>
    <dbReference type="NCBI Taxonomy" id="1226968"/>
    <lineage>
        <taxon>Bacteria</taxon>
        <taxon>Pseudomonadati</taxon>
        <taxon>Pseudomonadota</taxon>
        <taxon>Alphaproteobacteria</taxon>
        <taxon>Rhodospirillales</taxon>
        <taxon>Azospirillaceae</taxon>
        <taxon>Azospirillum</taxon>
    </lineage>
</organism>
<dbReference type="PANTHER" id="PTHR21043:SF0">
    <property type="entry name" value="MITOCHONDRIAL ASSEMBLY OF RIBOSOMAL LARGE SUBUNIT PROTEIN 1"/>
    <property type="match status" value="1"/>
</dbReference>
<dbReference type="AlphaFoldDB" id="A0A160JGL0"/>
<dbReference type="GO" id="GO:0042256">
    <property type="term" value="P:cytosolic ribosome assembly"/>
    <property type="evidence" value="ECO:0007669"/>
    <property type="project" value="UniProtKB-UniRule"/>
</dbReference>
<dbReference type="InterPro" id="IPR043519">
    <property type="entry name" value="NT_sf"/>
</dbReference>
<dbReference type="STRING" id="1226968.A6A40_09540"/>
<dbReference type="InterPro" id="IPR004394">
    <property type="entry name" value="Iojap/RsfS/C7orf30"/>
</dbReference>
<dbReference type="Gene3D" id="3.30.460.10">
    <property type="entry name" value="Beta Polymerase, domain 2"/>
    <property type="match status" value="1"/>
</dbReference>
<dbReference type="GO" id="GO:0005737">
    <property type="term" value="C:cytoplasm"/>
    <property type="evidence" value="ECO:0007669"/>
    <property type="project" value="UniProtKB-SubCell"/>
</dbReference>
<keyword evidence="2" id="KW-0963">Cytoplasm</keyword>
<comment type="subunit">
    <text evidence="2">Interacts with ribosomal protein uL14 (rplN).</text>
</comment>
<evidence type="ECO:0000256" key="2">
    <source>
        <dbReference type="HAMAP-Rule" id="MF_01477"/>
    </source>
</evidence>
<dbReference type="GO" id="GO:0017148">
    <property type="term" value="P:negative regulation of translation"/>
    <property type="evidence" value="ECO:0007669"/>
    <property type="project" value="UniProtKB-UniRule"/>
</dbReference>
<proteinExistence type="inferred from homology"/>
<evidence type="ECO:0000313" key="4">
    <source>
        <dbReference type="Proteomes" id="UP000077405"/>
    </source>
</evidence>
<dbReference type="RefSeq" id="WP_063635188.1">
    <property type="nucleotide sequence ID" value="NZ_CP015285.1"/>
</dbReference>
<dbReference type="EMBL" id="CP015285">
    <property type="protein sequence ID" value="ANC92125.1"/>
    <property type="molecule type" value="Genomic_DNA"/>
</dbReference>
<accession>A0A160JGL0</accession>
<evidence type="ECO:0000256" key="1">
    <source>
        <dbReference type="ARBA" id="ARBA00010574"/>
    </source>
</evidence>
<dbReference type="PANTHER" id="PTHR21043">
    <property type="entry name" value="IOJAP SUPERFAMILY ORTHOLOG"/>
    <property type="match status" value="1"/>
</dbReference>